<protein>
    <recommendedName>
        <fullName evidence="2">cysteine-S-conjugate beta-lyase</fullName>
        <ecNumber evidence="2">4.4.1.13</ecNumber>
    </recommendedName>
</protein>
<evidence type="ECO:0000256" key="5">
    <source>
        <dbReference type="ARBA" id="ARBA00037974"/>
    </source>
</evidence>
<evidence type="ECO:0000259" key="6">
    <source>
        <dbReference type="Pfam" id="PF00155"/>
    </source>
</evidence>
<dbReference type="InterPro" id="IPR015424">
    <property type="entry name" value="PyrdxlP-dep_Trfase"/>
</dbReference>
<organism evidence="7 8">
    <name type="scientific">Chryseobacterium caseinilyticum</name>
    <dbReference type="NCBI Taxonomy" id="2771428"/>
    <lineage>
        <taxon>Bacteria</taxon>
        <taxon>Pseudomonadati</taxon>
        <taxon>Bacteroidota</taxon>
        <taxon>Flavobacteriia</taxon>
        <taxon>Flavobacteriales</taxon>
        <taxon>Weeksellaceae</taxon>
        <taxon>Chryseobacterium group</taxon>
        <taxon>Chryseobacterium</taxon>
    </lineage>
</organism>
<keyword evidence="7" id="KW-0032">Aminotransferase</keyword>
<dbReference type="PANTHER" id="PTHR43525:SF1">
    <property type="entry name" value="PROTEIN MALY"/>
    <property type="match status" value="1"/>
</dbReference>
<evidence type="ECO:0000256" key="4">
    <source>
        <dbReference type="ARBA" id="ARBA00023239"/>
    </source>
</evidence>
<evidence type="ECO:0000313" key="7">
    <source>
        <dbReference type="EMBL" id="MBD8081525.1"/>
    </source>
</evidence>
<reference evidence="7 8" key="1">
    <citation type="submission" date="2020-09" db="EMBL/GenBank/DDBJ databases">
        <title>Genome seq and assembly of Chryseobacterium sp.</title>
        <authorList>
            <person name="Chhetri G."/>
        </authorList>
    </citation>
    <scope>NUCLEOTIDE SEQUENCE [LARGE SCALE GENOMIC DNA]</scope>
    <source>
        <strain evidence="7 8">GCR10</strain>
    </source>
</reference>
<comment type="caution">
    <text evidence="7">The sequence shown here is derived from an EMBL/GenBank/DDBJ whole genome shotgun (WGS) entry which is preliminary data.</text>
</comment>
<dbReference type="Pfam" id="PF00155">
    <property type="entry name" value="Aminotran_1_2"/>
    <property type="match status" value="1"/>
</dbReference>
<dbReference type="InterPro" id="IPR051798">
    <property type="entry name" value="Class-II_PLP-Dep_Aminotrans"/>
</dbReference>
<dbReference type="Gene3D" id="3.90.1150.10">
    <property type="entry name" value="Aspartate Aminotransferase, domain 1"/>
    <property type="match status" value="1"/>
</dbReference>
<dbReference type="NCBIfam" id="TIGR04350">
    <property type="entry name" value="C_S_lyase_PatB"/>
    <property type="match status" value="1"/>
</dbReference>
<gene>
    <name evidence="7" type="ORF">IC610_03695</name>
</gene>
<accession>A0ABR8Z8F4</accession>
<dbReference type="GO" id="GO:0008483">
    <property type="term" value="F:transaminase activity"/>
    <property type="evidence" value="ECO:0007669"/>
    <property type="project" value="UniProtKB-KW"/>
</dbReference>
<keyword evidence="3" id="KW-0663">Pyridoxal phosphate</keyword>
<evidence type="ECO:0000256" key="2">
    <source>
        <dbReference type="ARBA" id="ARBA00012224"/>
    </source>
</evidence>
<dbReference type="InterPro" id="IPR027619">
    <property type="entry name" value="C-S_lyase_PatB-like"/>
</dbReference>
<dbReference type="CDD" id="cd00609">
    <property type="entry name" value="AAT_like"/>
    <property type="match status" value="1"/>
</dbReference>
<dbReference type="EC" id="4.4.1.13" evidence="2"/>
<proteinExistence type="inferred from homology"/>
<dbReference type="Gene3D" id="3.40.640.10">
    <property type="entry name" value="Type I PLP-dependent aspartate aminotransferase-like (Major domain)"/>
    <property type="match status" value="1"/>
</dbReference>
<evidence type="ECO:0000256" key="1">
    <source>
        <dbReference type="ARBA" id="ARBA00001933"/>
    </source>
</evidence>
<evidence type="ECO:0000256" key="3">
    <source>
        <dbReference type="ARBA" id="ARBA00022898"/>
    </source>
</evidence>
<dbReference type="EMBL" id="JACYFS010000001">
    <property type="protein sequence ID" value="MBD8081525.1"/>
    <property type="molecule type" value="Genomic_DNA"/>
</dbReference>
<dbReference type="PANTHER" id="PTHR43525">
    <property type="entry name" value="PROTEIN MALY"/>
    <property type="match status" value="1"/>
</dbReference>
<keyword evidence="8" id="KW-1185">Reference proteome</keyword>
<dbReference type="Proteomes" id="UP000637299">
    <property type="component" value="Unassembled WGS sequence"/>
</dbReference>
<dbReference type="InterPro" id="IPR004839">
    <property type="entry name" value="Aminotransferase_I/II_large"/>
</dbReference>
<keyword evidence="7" id="KW-0808">Transferase</keyword>
<evidence type="ECO:0000313" key="8">
    <source>
        <dbReference type="Proteomes" id="UP000637299"/>
    </source>
</evidence>
<sequence>MKYNFDEIIERRKTNSVKWDFFADDILPMWVADMDFKIAPEIQKVITDKAISGMMGYQFLSEEFKISTISWLQKHHDFTVSADQILPVPGMLLGISAIIRTFLGMDEKIILQPPVYDHFFETVKNSGAETVYNDLIYQNNSYSMDFDDLELTTSDPLTRFLLFCNPHNPVGKVWTEDDLRKIAEICSRNNVIVISDEIHSDLVFEDLKHIPFAKIAADYDLISFTLGSPCKTFNLSGLSAAYIISDQKDHLEEVRKTLQQQETEWINPFSAVAFTAAYQHGESWMHNVKKYISDNYHFAKTYIGEKIPQIKPMQTEATYLMWLDCKNLNLKSEILEEKLISEAKLKLNAGNRYGSAGEGFMRMNIACPREILTEGLHRLENFVNSYN</sequence>
<comment type="similarity">
    <text evidence="5">Belongs to the class-II pyridoxal-phosphate-dependent aminotransferase family. MalY/PatB cystathionine beta-lyase subfamily.</text>
</comment>
<dbReference type="InterPro" id="IPR015422">
    <property type="entry name" value="PyrdxlP-dep_Trfase_small"/>
</dbReference>
<name>A0ABR8Z8F4_9FLAO</name>
<dbReference type="SUPFAM" id="SSF53383">
    <property type="entry name" value="PLP-dependent transferases"/>
    <property type="match status" value="1"/>
</dbReference>
<dbReference type="InterPro" id="IPR015421">
    <property type="entry name" value="PyrdxlP-dep_Trfase_major"/>
</dbReference>
<keyword evidence="4" id="KW-0456">Lyase</keyword>
<comment type="cofactor">
    <cofactor evidence="1">
        <name>pyridoxal 5'-phosphate</name>
        <dbReference type="ChEBI" id="CHEBI:597326"/>
    </cofactor>
</comment>
<dbReference type="RefSeq" id="WP_191735296.1">
    <property type="nucleotide sequence ID" value="NZ_JACYFS010000001.1"/>
</dbReference>
<feature type="domain" description="Aminotransferase class I/classII large" evidence="6">
    <location>
        <begin position="59"/>
        <end position="379"/>
    </location>
</feature>